<dbReference type="WBParaSite" id="nRc.2.0.1.t05318-RA">
    <property type="protein sequence ID" value="nRc.2.0.1.t05318-RA"/>
    <property type="gene ID" value="nRc.2.0.1.g05318"/>
</dbReference>
<proteinExistence type="predicted"/>
<dbReference type="AlphaFoldDB" id="A0A915HTU0"/>
<evidence type="ECO:0000313" key="2">
    <source>
        <dbReference type="WBParaSite" id="nRc.2.0.1.t05318-RA"/>
    </source>
</evidence>
<reference evidence="2" key="1">
    <citation type="submission" date="2022-11" db="UniProtKB">
        <authorList>
            <consortium name="WormBaseParasite"/>
        </authorList>
    </citation>
    <scope>IDENTIFICATION</scope>
</reference>
<dbReference type="Proteomes" id="UP000887565">
    <property type="component" value="Unplaced"/>
</dbReference>
<accession>A0A915HTU0</accession>
<organism evidence="1 2">
    <name type="scientific">Romanomermis culicivorax</name>
    <name type="common">Nematode worm</name>
    <dbReference type="NCBI Taxonomy" id="13658"/>
    <lineage>
        <taxon>Eukaryota</taxon>
        <taxon>Metazoa</taxon>
        <taxon>Ecdysozoa</taxon>
        <taxon>Nematoda</taxon>
        <taxon>Enoplea</taxon>
        <taxon>Dorylaimia</taxon>
        <taxon>Mermithida</taxon>
        <taxon>Mermithoidea</taxon>
        <taxon>Mermithidae</taxon>
        <taxon>Romanomermis</taxon>
    </lineage>
</organism>
<keyword evidence="1" id="KW-1185">Reference proteome</keyword>
<protein>
    <submittedName>
        <fullName evidence="2">Uncharacterized protein</fullName>
    </submittedName>
</protein>
<sequence length="128" mass="15155">MDAVHGVVHFHGAFRPNAAFAFKKENLKLEFYDDKFPHHRMMTFHCGDNTAVMIGFKRKVSLQLKLFKLFTYDRVLDRRSAHQQASNYCRKCSPTCHSYLRYDKNWIFQNYYIDLLFKKPSSAVMACC</sequence>
<name>A0A915HTU0_ROMCU</name>
<evidence type="ECO:0000313" key="1">
    <source>
        <dbReference type="Proteomes" id="UP000887565"/>
    </source>
</evidence>